<dbReference type="SUPFAM" id="SSF54695">
    <property type="entry name" value="POZ domain"/>
    <property type="match status" value="1"/>
</dbReference>
<dbReference type="Proteomes" id="UP000294933">
    <property type="component" value="Unassembled WGS sequence"/>
</dbReference>
<dbReference type="PROSITE" id="PS50097">
    <property type="entry name" value="BTB"/>
    <property type="match status" value="1"/>
</dbReference>
<dbReference type="Pfam" id="PF00651">
    <property type="entry name" value="BTB"/>
    <property type="match status" value="1"/>
</dbReference>
<proteinExistence type="predicted"/>
<evidence type="ECO:0000313" key="3">
    <source>
        <dbReference type="Proteomes" id="UP000294933"/>
    </source>
</evidence>
<dbReference type="InterPro" id="IPR011333">
    <property type="entry name" value="SKP1/BTB/POZ_sf"/>
</dbReference>
<evidence type="ECO:0000313" key="2">
    <source>
        <dbReference type="EMBL" id="TDL15437.1"/>
    </source>
</evidence>
<feature type="domain" description="BTB" evidence="1">
    <location>
        <begin position="31"/>
        <end position="90"/>
    </location>
</feature>
<dbReference type="CDD" id="cd18186">
    <property type="entry name" value="BTB_POZ_ZBTB_KLHL-like"/>
    <property type="match status" value="1"/>
</dbReference>
<name>A0A4Y7PJ83_9AGAM</name>
<gene>
    <name evidence="2" type="ORF">BD410DRAFT_120394</name>
</gene>
<accession>A0A4Y7PJ83</accession>
<evidence type="ECO:0000259" key="1">
    <source>
        <dbReference type="PROSITE" id="PS50097"/>
    </source>
</evidence>
<sequence>MADQCSDDVDMSASQSLSNVEFHKSYSDPDADIIIQSGDGVQFRIHSLIMKMASGFFRDMLGLPGNIHAEEPIVMAEKAEIIVVLLGIIYPNVGLPKIRPELTWDVAAAADRYDMVPVIETMSHIVASDFNAGQLGSILTYSLACRYGWRDVAKAASKKTLDINLSSLDESQLARIDNTSFHSLHKLHRTRRHALFALMDMNFSLVSHRVVFQCCIKDTHFGEVKTCCKDRGNSPLWILLKQSVFKEMEEFSSGRTLHEDKFWLRMEFGGLWSSASSHDGSGFTIDKRATGREALGTDSAFGALRSSGFGLRCTGSCLPFDRLATKREVLRVLNSVHVPSSV</sequence>
<keyword evidence="3" id="KW-1185">Reference proteome</keyword>
<dbReference type="InterPro" id="IPR000210">
    <property type="entry name" value="BTB/POZ_dom"/>
</dbReference>
<organism evidence="2 3">
    <name type="scientific">Rickenella mellea</name>
    <dbReference type="NCBI Taxonomy" id="50990"/>
    <lineage>
        <taxon>Eukaryota</taxon>
        <taxon>Fungi</taxon>
        <taxon>Dikarya</taxon>
        <taxon>Basidiomycota</taxon>
        <taxon>Agaricomycotina</taxon>
        <taxon>Agaricomycetes</taxon>
        <taxon>Hymenochaetales</taxon>
        <taxon>Rickenellaceae</taxon>
        <taxon>Rickenella</taxon>
    </lineage>
</organism>
<reference evidence="2 3" key="1">
    <citation type="submission" date="2018-06" db="EMBL/GenBank/DDBJ databases">
        <title>A transcriptomic atlas of mushroom development highlights an independent origin of complex multicellularity.</title>
        <authorList>
            <consortium name="DOE Joint Genome Institute"/>
            <person name="Krizsan K."/>
            <person name="Almasi E."/>
            <person name="Merenyi Z."/>
            <person name="Sahu N."/>
            <person name="Viragh M."/>
            <person name="Koszo T."/>
            <person name="Mondo S."/>
            <person name="Kiss B."/>
            <person name="Balint B."/>
            <person name="Kues U."/>
            <person name="Barry K."/>
            <person name="Hegedus J.C."/>
            <person name="Henrissat B."/>
            <person name="Johnson J."/>
            <person name="Lipzen A."/>
            <person name="Ohm R."/>
            <person name="Nagy I."/>
            <person name="Pangilinan J."/>
            <person name="Yan J."/>
            <person name="Xiong Y."/>
            <person name="Grigoriev I.V."/>
            <person name="Hibbett D.S."/>
            <person name="Nagy L.G."/>
        </authorList>
    </citation>
    <scope>NUCLEOTIDE SEQUENCE [LARGE SCALE GENOMIC DNA]</scope>
    <source>
        <strain evidence="2 3">SZMC22713</strain>
    </source>
</reference>
<dbReference type="AlphaFoldDB" id="A0A4Y7PJ83"/>
<dbReference type="OrthoDB" id="3184970at2759"/>
<dbReference type="STRING" id="50990.A0A4Y7PJ83"/>
<dbReference type="EMBL" id="ML170275">
    <property type="protein sequence ID" value="TDL15437.1"/>
    <property type="molecule type" value="Genomic_DNA"/>
</dbReference>
<protein>
    <recommendedName>
        <fullName evidence="1">BTB domain-containing protein</fullName>
    </recommendedName>
</protein>
<dbReference type="Gene3D" id="3.30.710.10">
    <property type="entry name" value="Potassium Channel Kv1.1, Chain A"/>
    <property type="match status" value="1"/>
</dbReference>
<dbReference type="VEuPathDB" id="FungiDB:BD410DRAFT_120394"/>